<gene>
    <name evidence="2" type="ORF">LVIROSA_LOCUS709</name>
    <name evidence="3" type="ORF">LVIROSA_LOCUS711</name>
</gene>
<evidence type="ECO:0000313" key="4">
    <source>
        <dbReference type="Proteomes" id="UP001157418"/>
    </source>
</evidence>
<reference evidence="2 4" key="1">
    <citation type="submission" date="2022-01" db="EMBL/GenBank/DDBJ databases">
        <authorList>
            <person name="Xiong W."/>
            <person name="Schranz E."/>
        </authorList>
    </citation>
    <scope>NUCLEOTIDE SEQUENCE [LARGE SCALE GENOMIC DNA]</scope>
</reference>
<evidence type="ECO:0000313" key="2">
    <source>
        <dbReference type="EMBL" id="CAH1412712.1"/>
    </source>
</evidence>
<dbReference type="EMBL" id="CAKMRJ010000001">
    <property type="protein sequence ID" value="CAH1412712.1"/>
    <property type="molecule type" value="Genomic_DNA"/>
</dbReference>
<evidence type="ECO:0000313" key="3">
    <source>
        <dbReference type="EMBL" id="CAH1412714.1"/>
    </source>
</evidence>
<organism evidence="2 4">
    <name type="scientific">Lactuca virosa</name>
    <dbReference type="NCBI Taxonomy" id="75947"/>
    <lineage>
        <taxon>Eukaryota</taxon>
        <taxon>Viridiplantae</taxon>
        <taxon>Streptophyta</taxon>
        <taxon>Embryophyta</taxon>
        <taxon>Tracheophyta</taxon>
        <taxon>Spermatophyta</taxon>
        <taxon>Magnoliopsida</taxon>
        <taxon>eudicotyledons</taxon>
        <taxon>Gunneridae</taxon>
        <taxon>Pentapetalae</taxon>
        <taxon>asterids</taxon>
        <taxon>campanulids</taxon>
        <taxon>Asterales</taxon>
        <taxon>Asteraceae</taxon>
        <taxon>Cichorioideae</taxon>
        <taxon>Cichorieae</taxon>
        <taxon>Lactucinae</taxon>
        <taxon>Lactuca</taxon>
    </lineage>
</organism>
<dbReference type="AlphaFoldDB" id="A0AAU9LGN0"/>
<proteinExistence type="predicted"/>
<evidence type="ECO:0000256" key="1">
    <source>
        <dbReference type="SAM" id="MobiDB-lite"/>
    </source>
</evidence>
<dbReference type="EMBL" id="CAKMRJ010000001">
    <property type="protein sequence ID" value="CAH1412714.1"/>
    <property type="molecule type" value="Genomic_DNA"/>
</dbReference>
<feature type="region of interest" description="Disordered" evidence="1">
    <location>
        <begin position="24"/>
        <end position="77"/>
    </location>
</feature>
<keyword evidence="4" id="KW-1185">Reference proteome</keyword>
<name>A0AAU9LGN0_9ASTR</name>
<accession>A0AAU9LGN0</accession>
<comment type="caution">
    <text evidence="2">The sequence shown here is derived from an EMBL/GenBank/DDBJ whole genome shotgun (WGS) entry which is preliminary data.</text>
</comment>
<sequence length="102" mass="10777">MNQSLSTIEMDVAEIKFIVTSAHIETEDEGNQSSSADDQQPPPVSKCALSSGGNSTSMLPPPSNPPPPSSPPLISIDDNQYLSLNLVPPSQTDDSKKGENLI</sequence>
<dbReference type="Proteomes" id="UP001157418">
    <property type="component" value="Unassembled WGS sequence"/>
</dbReference>
<feature type="compositionally biased region" description="Pro residues" evidence="1">
    <location>
        <begin position="59"/>
        <end position="71"/>
    </location>
</feature>
<protein>
    <submittedName>
        <fullName evidence="2">Uncharacterized protein</fullName>
    </submittedName>
</protein>